<reference evidence="2 3" key="1">
    <citation type="journal article" date="2013" name="Nat. Genet.">
        <title>The genome of the hydatid tapeworm Echinococcus granulosus.</title>
        <authorList>
            <person name="Zheng H."/>
            <person name="Zhang W."/>
            <person name="Zhang L."/>
            <person name="Zhang Z."/>
            <person name="Li J."/>
            <person name="Lu G."/>
            <person name="Zhu Y."/>
            <person name="Wang Y."/>
            <person name="Huang Y."/>
            <person name="Liu J."/>
            <person name="Kang H."/>
            <person name="Chen J."/>
            <person name="Wang L."/>
            <person name="Chen A."/>
            <person name="Yu S."/>
            <person name="Gao Z."/>
            <person name="Jin L."/>
            <person name="Gu W."/>
            <person name="Wang Z."/>
            <person name="Zhao L."/>
            <person name="Shi B."/>
            <person name="Wen H."/>
            <person name="Lin R."/>
            <person name="Jones M.K."/>
            <person name="Brejova B."/>
            <person name="Vinar T."/>
            <person name="Zhao G."/>
            <person name="McManus D.P."/>
            <person name="Chen Z."/>
            <person name="Zhou Y."/>
            <person name="Wang S."/>
        </authorList>
    </citation>
    <scope>NUCLEOTIDE SEQUENCE [LARGE SCALE GENOMIC DNA]</scope>
</reference>
<dbReference type="GeneID" id="36346954"/>
<dbReference type="CTD" id="36346954"/>
<evidence type="ECO:0000259" key="1">
    <source>
        <dbReference type="Pfam" id="PF18997"/>
    </source>
</evidence>
<dbReference type="RefSeq" id="XP_024345098.1">
    <property type="nucleotide sequence ID" value="XM_024500488.1"/>
</dbReference>
<gene>
    <name evidence="2" type="ORF">EGR_11241</name>
</gene>
<dbReference type="InterPro" id="IPR043785">
    <property type="entry name" value="DUF5727"/>
</dbReference>
<comment type="caution">
    <text evidence="2">The sequence shown here is derived from an EMBL/GenBank/DDBJ whole genome shotgun (WGS) entry which is preliminary data.</text>
</comment>
<protein>
    <recommendedName>
        <fullName evidence="1">DUF5727 domain-containing protein</fullName>
    </recommendedName>
</protein>
<keyword evidence="3" id="KW-1185">Reference proteome</keyword>
<evidence type="ECO:0000313" key="2">
    <source>
        <dbReference type="EMBL" id="EUB53902.1"/>
    </source>
</evidence>
<dbReference type="Pfam" id="PF18997">
    <property type="entry name" value="DUF5727"/>
    <property type="match status" value="1"/>
</dbReference>
<sequence length="101" mass="11214">MADEVDVQTSFPLSRFVKGQESHQINFAIGGADSNGTTVFGLNGERACEWRGHKLVRNITDLCRDSRNLLLPITKNRNFGFRNVTRSGRMQSTCAGAHHHG</sequence>
<dbReference type="Proteomes" id="UP000019149">
    <property type="component" value="Unassembled WGS sequence"/>
</dbReference>
<organism evidence="2 3">
    <name type="scientific">Echinococcus granulosus</name>
    <name type="common">Hydatid tapeworm</name>
    <dbReference type="NCBI Taxonomy" id="6210"/>
    <lineage>
        <taxon>Eukaryota</taxon>
        <taxon>Metazoa</taxon>
        <taxon>Spiralia</taxon>
        <taxon>Lophotrochozoa</taxon>
        <taxon>Platyhelminthes</taxon>
        <taxon>Cestoda</taxon>
        <taxon>Eucestoda</taxon>
        <taxon>Cyclophyllidea</taxon>
        <taxon>Taeniidae</taxon>
        <taxon>Echinococcus</taxon>
        <taxon>Echinococcus granulosus group</taxon>
    </lineage>
</organism>
<dbReference type="OrthoDB" id="6270305at2759"/>
<name>W6U6C5_ECHGR</name>
<evidence type="ECO:0000313" key="3">
    <source>
        <dbReference type="Proteomes" id="UP000019149"/>
    </source>
</evidence>
<dbReference type="EMBL" id="APAU02000602">
    <property type="protein sequence ID" value="EUB53902.1"/>
    <property type="molecule type" value="Genomic_DNA"/>
</dbReference>
<dbReference type="KEGG" id="egl:EGR_11241"/>
<proteinExistence type="predicted"/>
<feature type="domain" description="DUF5727" evidence="1">
    <location>
        <begin position="2"/>
        <end position="63"/>
    </location>
</feature>
<accession>W6U6C5</accession>
<dbReference type="AlphaFoldDB" id="W6U6C5"/>